<evidence type="ECO:0000259" key="7">
    <source>
        <dbReference type="PROSITE" id="PS52015"/>
    </source>
</evidence>
<keyword evidence="5" id="KW-0175">Coiled coil</keyword>
<proteinExistence type="predicted"/>
<evidence type="ECO:0000256" key="4">
    <source>
        <dbReference type="ARBA" id="ARBA00023136"/>
    </source>
</evidence>
<accession>A0ABY4C6I2</accession>
<feature type="compositionally biased region" description="Low complexity" evidence="6">
    <location>
        <begin position="345"/>
        <end position="354"/>
    </location>
</feature>
<keyword evidence="4" id="KW-0472">Membrane</keyword>
<name>A0ABY4C6I2_9BACT</name>
<dbReference type="InterPro" id="IPR037682">
    <property type="entry name" value="TonB_C"/>
</dbReference>
<evidence type="ECO:0000256" key="3">
    <source>
        <dbReference type="ARBA" id="ARBA00022989"/>
    </source>
</evidence>
<feature type="coiled-coil region" evidence="5">
    <location>
        <begin position="234"/>
        <end position="286"/>
    </location>
</feature>
<evidence type="ECO:0000256" key="2">
    <source>
        <dbReference type="ARBA" id="ARBA00022692"/>
    </source>
</evidence>
<dbReference type="EMBL" id="CP093442">
    <property type="protein sequence ID" value="UOF00530.1"/>
    <property type="molecule type" value="Genomic_DNA"/>
</dbReference>
<feature type="compositionally biased region" description="Gly residues" evidence="6">
    <location>
        <begin position="321"/>
        <end position="344"/>
    </location>
</feature>
<feature type="domain" description="TonB C-terminal" evidence="7">
    <location>
        <begin position="358"/>
        <end position="448"/>
    </location>
</feature>
<sequence length="457" mass="48760">MGFKLDNEKSQNDGQLNFFDYKLPNADFVPSEKSKNLSESGNNAIDFNTWLMAHQEPEQNKSSRFMTISATFHAVAFLLIALISVPLVEQVKTETIEIEIEDVPQIRQARGAYVPPTQGGTPAKLETPVVEKLDDVGGPGDVVVAKAAANPAKSVKAKSAPAKATKTAAKAVAVTKAGGARSMAPKTNFKAVPMTIDDIDAPELDQAELANAKLESNLDEDLNPDFDHIDSSHRATVENERQSMAAMAAALEEDQEDTLGALDEENKAEANRLANLQNSVRQKNAKAIAAAEASDRANALAAQRAAALAAANRKAAAQRAGMGGQGEGYGTKAGSGAGNNGSTGSGTQVSGVPSGVRSLEQLRQMPGNPRPQYDTQERLRGDKGAVAFVAYINKEGYVSKFKMMKSTGFRNLDAKTLTALKKWRFYPGQEGWVELPFVWDLKGGAQEAGGLLRVSKN</sequence>
<dbReference type="RefSeq" id="WP_243536586.1">
    <property type="nucleotide sequence ID" value="NZ_CP093442.1"/>
</dbReference>
<dbReference type="Pfam" id="PF03544">
    <property type="entry name" value="TonB_C"/>
    <property type="match status" value="1"/>
</dbReference>
<dbReference type="SUPFAM" id="SSF74653">
    <property type="entry name" value="TolA/TonB C-terminal domain"/>
    <property type="match status" value="1"/>
</dbReference>
<dbReference type="Gene3D" id="3.30.1150.10">
    <property type="match status" value="1"/>
</dbReference>
<dbReference type="NCBIfam" id="TIGR01352">
    <property type="entry name" value="tonB_Cterm"/>
    <property type="match status" value="1"/>
</dbReference>
<evidence type="ECO:0000313" key="9">
    <source>
        <dbReference type="Proteomes" id="UP000830116"/>
    </source>
</evidence>
<gene>
    <name evidence="8" type="ORF">MNR06_12555</name>
</gene>
<keyword evidence="9" id="KW-1185">Reference proteome</keyword>
<protein>
    <submittedName>
        <fullName evidence="8">Energy transducer TonB</fullName>
    </submittedName>
</protein>
<evidence type="ECO:0000256" key="6">
    <source>
        <dbReference type="SAM" id="MobiDB-lite"/>
    </source>
</evidence>
<evidence type="ECO:0000256" key="5">
    <source>
        <dbReference type="SAM" id="Coils"/>
    </source>
</evidence>
<evidence type="ECO:0000313" key="8">
    <source>
        <dbReference type="EMBL" id="UOF00530.1"/>
    </source>
</evidence>
<feature type="region of interest" description="Disordered" evidence="6">
    <location>
        <begin position="321"/>
        <end position="354"/>
    </location>
</feature>
<dbReference type="Proteomes" id="UP000830116">
    <property type="component" value="Chromosome"/>
</dbReference>
<reference evidence="8" key="1">
    <citation type="submission" date="2022-03" db="EMBL/GenBank/DDBJ databases">
        <title>Genome Identification and Characterization of new species Bdellovibrio reynosense LBG001 sp. nov. from a Mexico soil sample.</title>
        <authorList>
            <person name="Camilli A."/>
            <person name="Ajao Y."/>
            <person name="Guo X."/>
        </authorList>
    </citation>
    <scope>NUCLEOTIDE SEQUENCE</scope>
    <source>
        <strain evidence="8">LBG001</strain>
    </source>
</reference>
<keyword evidence="2" id="KW-0812">Transmembrane</keyword>
<keyword evidence="3" id="KW-1133">Transmembrane helix</keyword>
<dbReference type="InterPro" id="IPR006260">
    <property type="entry name" value="TonB/TolA_C"/>
</dbReference>
<dbReference type="PROSITE" id="PS52015">
    <property type="entry name" value="TONB_CTD"/>
    <property type="match status" value="1"/>
</dbReference>
<comment type="subcellular location">
    <subcellularLocation>
        <location evidence="1">Membrane</location>
        <topology evidence="1">Single-pass membrane protein</topology>
    </subcellularLocation>
</comment>
<evidence type="ECO:0000256" key="1">
    <source>
        <dbReference type="ARBA" id="ARBA00004167"/>
    </source>
</evidence>
<organism evidence="8 9">
    <name type="scientific">Bdellovibrio reynosensis</name>
    <dbReference type="NCBI Taxonomy" id="2835041"/>
    <lineage>
        <taxon>Bacteria</taxon>
        <taxon>Pseudomonadati</taxon>
        <taxon>Bdellovibrionota</taxon>
        <taxon>Bdellovibrionia</taxon>
        <taxon>Bdellovibrionales</taxon>
        <taxon>Pseudobdellovibrionaceae</taxon>
        <taxon>Bdellovibrio</taxon>
    </lineage>
</organism>